<evidence type="ECO:0000313" key="3">
    <source>
        <dbReference type="Proteomes" id="UP000574317"/>
    </source>
</evidence>
<evidence type="ECO:0000256" key="1">
    <source>
        <dbReference type="SAM" id="MobiDB-lite"/>
    </source>
</evidence>
<protein>
    <submittedName>
        <fullName evidence="2">Uncharacterized protein</fullName>
    </submittedName>
</protein>
<dbReference type="Proteomes" id="UP000574317">
    <property type="component" value="Unassembled WGS sequence"/>
</dbReference>
<feature type="compositionally biased region" description="Pro residues" evidence="1">
    <location>
        <begin position="43"/>
        <end position="58"/>
    </location>
</feature>
<keyword evidence="3" id="KW-1185">Reference proteome</keyword>
<feature type="compositionally biased region" description="Pro residues" evidence="1">
    <location>
        <begin position="78"/>
        <end position="102"/>
    </location>
</feature>
<feature type="compositionally biased region" description="Low complexity" evidence="1">
    <location>
        <begin position="1"/>
        <end position="11"/>
    </location>
</feature>
<proteinExistence type="predicted"/>
<sequence length="1002" mass="108848">MTTPNRPSGPGDSSGSGRGGSSDRQRDSISRPSAGRGGAPNTNQPPDPQPFPQKPGRPPTTFSRRGTPSIRSYFAPIAGPPPPGRVFQQGPPPPSRGTPTGPPSSGGRTPSGPPRTSQGGPSSFHSGSPSMPSYLSGSHPRAPTSGPPGQPTTPRRSPSGQFAGLRTSSSGPLPGSPLSGTQPPRSRAPTIGSVGYPGPTTESEGSPSGQFTGLRTSSSGPLTASPLSGSAQLARAPTHESQRSHPSASPNTPARALAGSPSLGRGTPGLKSPSDRSLGGSPASGGGIPSRPSATTSSSHRTPSKPPKIIYKTFRVTKELTASDIEFLKTSGGIQGFIPLRIGDFGAIPNITKNFVGKELANYPQVQLLEDGPDGLKPRKDTPFANGVCLVPSSIIEIGVIVREEVDLVDAANLANPSLKLQLQQFASPLQRFFESFMTSMADQDIQKQLKLYGVPEKVVDIIGEADKRGTFVKELLSGMDHCGTLAMFENGLPKLEEIWSKCAYIDSAASNAQFNKGGTYYYLLIYYDKSNERNTARYIGRTFNLWLRTRRILSPLSYRISFEYPTKLKIVQVSGSLELFAGDIPPWGRSLERDALLQTSGTPLANLLQDVASGIKNSSAAMRKLCLSNPAIGLNWSVPLAEGIIHDTNLFVRTTTSADVSTGRPAMWTFRTHPRRIMVDKRIAVLGGLGNNTQPPKFRPHIPFEGTNLGPGSLVNVVIEITVDSTTRHPFPFVQLPKCGPFDNWEEAFRLGIRIEFEEAGIWKTRYLKQESFITFGVKIKSMKASQFGAELDHLELGWLHSIKAIGALLNWRWQQDEDVLVQRVWVPYRCRLRAIEFDFFKQQLVVTDVPYVSKQRPKTLTLDETADMIEGEFGEDVHIGCLPDNVLMQTPGNWGGRRKCDLCWVAGENIRITKQCTSGRQVVKNIGGMDLVQCPFSAAMGRYCTFTENVANREDLRDLLYRRSDNYEIKVIDTPPNVFQYLEMREKLNEEAAPKDDGGD</sequence>
<comment type="caution">
    <text evidence="2">The sequence shown here is derived from an EMBL/GenBank/DDBJ whole genome shotgun (WGS) entry which is preliminary data.</text>
</comment>
<feature type="region of interest" description="Disordered" evidence="1">
    <location>
        <begin position="1"/>
        <end position="310"/>
    </location>
</feature>
<feature type="compositionally biased region" description="Polar residues" evidence="1">
    <location>
        <begin position="200"/>
        <end position="231"/>
    </location>
</feature>
<organism evidence="2 3">
    <name type="scientific">Fusarium napiforme</name>
    <dbReference type="NCBI Taxonomy" id="42672"/>
    <lineage>
        <taxon>Eukaryota</taxon>
        <taxon>Fungi</taxon>
        <taxon>Dikarya</taxon>
        <taxon>Ascomycota</taxon>
        <taxon>Pezizomycotina</taxon>
        <taxon>Sordariomycetes</taxon>
        <taxon>Hypocreomycetidae</taxon>
        <taxon>Hypocreales</taxon>
        <taxon>Nectriaceae</taxon>
        <taxon>Fusarium</taxon>
        <taxon>Fusarium fujikuroi species complex</taxon>
    </lineage>
</organism>
<feature type="compositionally biased region" description="Low complexity" evidence="1">
    <location>
        <begin position="167"/>
        <end position="184"/>
    </location>
</feature>
<reference evidence="2 3" key="1">
    <citation type="submission" date="2020-05" db="EMBL/GenBank/DDBJ databases">
        <title>Identification and distribution of gene clusters putatively required for synthesis of sphingolipid metabolism inhibitors in phylogenetically diverse species of the filamentous fungus Fusarium.</title>
        <authorList>
            <person name="Kim H.-S."/>
            <person name="Busman M."/>
            <person name="Brown D.W."/>
            <person name="Divon H."/>
            <person name="Uhlig S."/>
            <person name="Proctor R.H."/>
        </authorList>
    </citation>
    <scope>NUCLEOTIDE SEQUENCE [LARGE SCALE GENOMIC DNA]</scope>
    <source>
        <strain evidence="2 3">NRRL 25196</strain>
    </source>
</reference>
<dbReference type="AlphaFoldDB" id="A0A8H5IFZ7"/>
<feature type="compositionally biased region" description="Low complexity" evidence="1">
    <location>
        <begin position="103"/>
        <end position="133"/>
    </location>
</feature>
<dbReference type="EMBL" id="JAAOAO010000573">
    <property type="protein sequence ID" value="KAF5536104.1"/>
    <property type="molecule type" value="Genomic_DNA"/>
</dbReference>
<evidence type="ECO:0000313" key="2">
    <source>
        <dbReference type="EMBL" id="KAF5536104.1"/>
    </source>
</evidence>
<accession>A0A8H5IFZ7</accession>
<gene>
    <name evidence="2" type="ORF">FNAPI_11859</name>
</gene>
<name>A0A8H5IFZ7_9HYPO</name>